<keyword evidence="4" id="KW-1185">Reference proteome</keyword>
<evidence type="ECO:0000313" key="4">
    <source>
        <dbReference type="Proteomes" id="UP001451571"/>
    </source>
</evidence>
<dbReference type="RefSeq" id="WP_342758581.1">
    <property type="nucleotide sequence ID" value="NZ_CP146256.1"/>
</dbReference>
<sequence>MKKIVLFVFFISLCVALAACGNSQEINIDDNSENSSLPASPSVTDTPSEPDIPADNIDDMYHAYFTALEDLVQNHIFPDGIDAGEPLGDMSENKFAVYDVDNDGKEELIILYSATITAGMAGYVFAYDDETGALQTELNEFPSLTFYNNGTAKALWSHNQGRAGDFWPYSLYQYNLDSDSYVLVGMVDAWDRNFPGTDTQNNPFPSDIDKSGTGFVYYIMEDGQYDDTHPVDASEYNEWVNVYIGDASEISIQYMDLTEENIAQIKNGL</sequence>
<protein>
    <submittedName>
        <fullName evidence="3">Uncharacterized protein</fullName>
    </submittedName>
</protein>
<dbReference type="EMBL" id="CP146256">
    <property type="protein sequence ID" value="XAH75007.1"/>
    <property type="molecule type" value="Genomic_DNA"/>
</dbReference>
<reference evidence="3 4" key="1">
    <citation type="submission" date="2024-02" db="EMBL/GenBank/DDBJ databases">
        <title>Bacterial strain from lacustrine sediment.</title>
        <authorList>
            <person name="Petit C."/>
            <person name="Fadhlaoui K."/>
        </authorList>
    </citation>
    <scope>NUCLEOTIDE SEQUENCE [LARGE SCALE GENOMIC DNA]</scope>
    <source>
        <strain evidence="3 4">IPX-CK</strain>
    </source>
</reference>
<feature type="signal peptide" evidence="2">
    <location>
        <begin position="1"/>
        <end position="18"/>
    </location>
</feature>
<evidence type="ECO:0000313" key="3">
    <source>
        <dbReference type="EMBL" id="XAH75007.1"/>
    </source>
</evidence>
<evidence type="ECO:0000256" key="2">
    <source>
        <dbReference type="SAM" id="SignalP"/>
    </source>
</evidence>
<dbReference type="Proteomes" id="UP001451571">
    <property type="component" value="Chromosome"/>
</dbReference>
<feature type="chain" id="PRO_5047314915" evidence="2">
    <location>
        <begin position="19"/>
        <end position="269"/>
    </location>
</feature>
<dbReference type="PROSITE" id="PS51257">
    <property type="entry name" value="PROKAR_LIPOPROTEIN"/>
    <property type="match status" value="1"/>
</dbReference>
<gene>
    <name evidence="3" type="ORF">V6984_04335</name>
</gene>
<feature type="compositionally biased region" description="Polar residues" evidence="1">
    <location>
        <begin position="33"/>
        <end position="47"/>
    </location>
</feature>
<proteinExistence type="predicted"/>
<organism evidence="3 4">
    <name type="scientific">Kineothrix sedimenti</name>
    <dbReference type="NCBI Taxonomy" id="3123317"/>
    <lineage>
        <taxon>Bacteria</taxon>
        <taxon>Bacillati</taxon>
        <taxon>Bacillota</taxon>
        <taxon>Clostridia</taxon>
        <taxon>Lachnospirales</taxon>
        <taxon>Lachnospiraceae</taxon>
        <taxon>Kineothrix</taxon>
    </lineage>
</organism>
<name>A0ABZ3EZC8_9FIRM</name>
<accession>A0ABZ3EZC8</accession>
<keyword evidence="2" id="KW-0732">Signal</keyword>
<feature type="region of interest" description="Disordered" evidence="1">
    <location>
        <begin position="28"/>
        <end position="52"/>
    </location>
</feature>
<evidence type="ECO:0000256" key="1">
    <source>
        <dbReference type="SAM" id="MobiDB-lite"/>
    </source>
</evidence>